<gene>
    <name evidence="3" type="ORF">J5Y10_09830</name>
</gene>
<keyword evidence="2" id="KW-0732">Signal</keyword>
<feature type="signal peptide" evidence="2">
    <location>
        <begin position="1"/>
        <end position="28"/>
    </location>
</feature>
<feature type="region of interest" description="Disordered" evidence="1">
    <location>
        <begin position="34"/>
        <end position="74"/>
    </location>
</feature>
<comment type="caution">
    <text evidence="3">The sequence shown here is derived from an EMBL/GenBank/DDBJ whole genome shotgun (WGS) entry which is preliminary data.</text>
</comment>
<evidence type="ECO:0000256" key="2">
    <source>
        <dbReference type="SAM" id="SignalP"/>
    </source>
</evidence>
<accession>A0A940MYB2</accession>
<keyword evidence="4" id="KW-1185">Reference proteome</keyword>
<evidence type="ECO:0000256" key="1">
    <source>
        <dbReference type="SAM" id="MobiDB-lite"/>
    </source>
</evidence>
<sequence length="104" mass="11077">MTSRSVRLLALPGTFAGLLLTATSDARAQSIFETSRAPAGGATGAESRGDWTMGQAPTSDFDRQGMPVGRDGRPLTRAEIIRRRSAAAMAEERREAARTRAGRS</sequence>
<dbReference type="RefSeq" id="WP_209373124.1">
    <property type="nucleotide sequence ID" value="NZ_JAGIZA010000005.1"/>
</dbReference>
<reference evidence="3" key="1">
    <citation type="submission" date="2021-03" db="EMBL/GenBank/DDBJ databases">
        <authorList>
            <person name="So Y."/>
        </authorList>
    </citation>
    <scope>NUCLEOTIDE SEQUENCE</scope>
    <source>
        <strain evidence="3">SG15</strain>
    </source>
</reference>
<dbReference type="AlphaFoldDB" id="A0A940MYB2"/>
<evidence type="ECO:0000313" key="4">
    <source>
        <dbReference type="Proteomes" id="UP000677537"/>
    </source>
</evidence>
<name>A0A940MYB2_9PROT</name>
<dbReference type="Proteomes" id="UP000677537">
    <property type="component" value="Unassembled WGS sequence"/>
</dbReference>
<organism evidence="3 4">
    <name type="scientific">Roseomonas indoligenes</name>
    <dbReference type="NCBI Taxonomy" id="2820811"/>
    <lineage>
        <taxon>Bacteria</taxon>
        <taxon>Pseudomonadati</taxon>
        <taxon>Pseudomonadota</taxon>
        <taxon>Alphaproteobacteria</taxon>
        <taxon>Acetobacterales</taxon>
        <taxon>Roseomonadaceae</taxon>
        <taxon>Roseomonas</taxon>
    </lineage>
</organism>
<evidence type="ECO:0000313" key="3">
    <source>
        <dbReference type="EMBL" id="MBP0493074.1"/>
    </source>
</evidence>
<feature type="chain" id="PRO_5036806529" evidence="2">
    <location>
        <begin position="29"/>
        <end position="104"/>
    </location>
</feature>
<proteinExistence type="predicted"/>
<dbReference type="EMBL" id="JAGIZA010000005">
    <property type="protein sequence ID" value="MBP0493074.1"/>
    <property type="molecule type" value="Genomic_DNA"/>
</dbReference>
<protein>
    <submittedName>
        <fullName evidence="3">Uncharacterized protein</fullName>
    </submittedName>
</protein>